<organism evidence="2 3">
    <name type="scientific">Hibiscus syriacus</name>
    <name type="common">Rose of Sharon</name>
    <dbReference type="NCBI Taxonomy" id="106335"/>
    <lineage>
        <taxon>Eukaryota</taxon>
        <taxon>Viridiplantae</taxon>
        <taxon>Streptophyta</taxon>
        <taxon>Embryophyta</taxon>
        <taxon>Tracheophyta</taxon>
        <taxon>Spermatophyta</taxon>
        <taxon>Magnoliopsida</taxon>
        <taxon>eudicotyledons</taxon>
        <taxon>Gunneridae</taxon>
        <taxon>Pentapetalae</taxon>
        <taxon>rosids</taxon>
        <taxon>malvids</taxon>
        <taxon>Malvales</taxon>
        <taxon>Malvaceae</taxon>
        <taxon>Malvoideae</taxon>
        <taxon>Hibiscus</taxon>
    </lineage>
</organism>
<sequence length="145" mass="16484">MALETWLIKVKKTISNTLDTATSSNHNSNVGVLSFEMAHLMSKLLHIWKCLSDKNIIRLRDESISLQGVRKIVSNDESFLLGLACAEMAENLRLLEKSISRISKRSNDPNLQCFDRWFDKFANSGHDSHGRVLSSKDMEAKMKMD</sequence>
<dbReference type="EMBL" id="VEPZ02001337">
    <property type="protein sequence ID" value="KAE8678308.1"/>
    <property type="molecule type" value="Genomic_DNA"/>
</dbReference>
<dbReference type="AlphaFoldDB" id="A0A6A2XRT8"/>
<dbReference type="Proteomes" id="UP000436088">
    <property type="component" value="Unassembled WGS sequence"/>
</dbReference>
<dbReference type="InterPro" id="IPR021864">
    <property type="entry name" value="DUF3475"/>
</dbReference>
<accession>A0A6A2XRT8</accession>
<proteinExistence type="predicted"/>
<dbReference type="PANTHER" id="PTHR31371:SF14">
    <property type="entry name" value="SIMILARITY TO UNKNOWN PROTEIN"/>
    <property type="match status" value="1"/>
</dbReference>
<protein>
    <submittedName>
        <fullName evidence="2">Aminotransferase ACS12-like</fullName>
    </submittedName>
</protein>
<gene>
    <name evidence="2" type="ORF">F3Y22_tig00111427pilonHSYRG00408</name>
</gene>
<evidence type="ECO:0000313" key="2">
    <source>
        <dbReference type="EMBL" id="KAE8678308.1"/>
    </source>
</evidence>
<evidence type="ECO:0000259" key="1">
    <source>
        <dbReference type="Pfam" id="PF11961"/>
    </source>
</evidence>
<comment type="caution">
    <text evidence="2">The sequence shown here is derived from an EMBL/GenBank/DDBJ whole genome shotgun (WGS) entry which is preliminary data.</text>
</comment>
<dbReference type="Pfam" id="PF11961">
    <property type="entry name" value="DUF3475"/>
    <property type="match status" value="1"/>
</dbReference>
<reference evidence="2" key="1">
    <citation type="submission" date="2019-09" db="EMBL/GenBank/DDBJ databases">
        <title>Draft genome information of white flower Hibiscus syriacus.</title>
        <authorList>
            <person name="Kim Y.-M."/>
        </authorList>
    </citation>
    <scope>NUCLEOTIDE SEQUENCE [LARGE SCALE GENOMIC DNA]</scope>
    <source>
        <strain evidence="2">YM2019G1</strain>
    </source>
</reference>
<dbReference type="GO" id="GO:0008483">
    <property type="term" value="F:transaminase activity"/>
    <property type="evidence" value="ECO:0007669"/>
    <property type="project" value="UniProtKB-KW"/>
</dbReference>
<name>A0A6A2XRT8_HIBSY</name>
<feature type="domain" description="DUF3475" evidence="1">
    <location>
        <begin position="32"/>
        <end position="88"/>
    </location>
</feature>
<evidence type="ECO:0000313" key="3">
    <source>
        <dbReference type="Proteomes" id="UP000436088"/>
    </source>
</evidence>
<dbReference type="PANTHER" id="PTHR31371">
    <property type="entry name" value="BNAC09G50660D PROTEIN"/>
    <property type="match status" value="1"/>
</dbReference>
<keyword evidence="3" id="KW-1185">Reference proteome</keyword>
<dbReference type="GO" id="GO:0045927">
    <property type="term" value="P:positive regulation of growth"/>
    <property type="evidence" value="ECO:0007669"/>
    <property type="project" value="InterPro"/>
</dbReference>